<proteinExistence type="predicted"/>
<dbReference type="Proteomes" id="UP000289152">
    <property type="component" value="Unassembled WGS sequence"/>
</dbReference>
<feature type="compositionally biased region" description="Low complexity" evidence="1">
    <location>
        <begin position="29"/>
        <end position="41"/>
    </location>
</feature>
<organism evidence="2 3">
    <name type="scientific">Tremella mesenterica</name>
    <name type="common">Jelly fungus</name>
    <dbReference type="NCBI Taxonomy" id="5217"/>
    <lineage>
        <taxon>Eukaryota</taxon>
        <taxon>Fungi</taxon>
        <taxon>Dikarya</taxon>
        <taxon>Basidiomycota</taxon>
        <taxon>Agaricomycotina</taxon>
        <taxon>Tremellomycetes</taxon>
        <taxon>Tremellales</taxon>
        <taxon>Tremellaceae</taxon>
        <taxon>Tremella</taxon>
    </lineage>
</organism>
<dbReference type="EMBL" id="SDIL01000047">
    <property type="protein sequence ID" value="RXK38475.1"/>
    <property type="molecule type" value="Genomic_DNA"/>
</dbReference>
<dbReference type="InParanoid" id="A0A4Q1BL21"/>
<feature type="region of interest" description="Disordered" evidence="1">
    <location>
        <begin position="21"/>
        <end position="64"/>
    </location>
</feature>
<keyword evidence="3" id="KW-1185">Reference proteome</keyword>
<dbReference type="AlphaFoldDB" id="A0A4Q1BL21"/>
<sequence length="106" mass="11424">MNKPEPGQDMYQANDGKWYPRAQMPQNWQQGQQSYSGPQQGMNQPYGYGQSSNPYGQQPYGYGQQPTQVHYVQDRGYGGGSGAGGAGCLAALCAGLLCFDLGACLF</sequence>
<accession>A0A4Q1BL21</accession>
<reference evidence="2 3" key="1">
    <citation type="submission" date="2016-06" db="EMBL/GenBank/DDBJ databases">
        <title>Evolution of pathogenesis and genome organization in the Tremellales.</title>
        <authorList>
            <person name="Cuomo C."/>
            <person name="Litvintseva A."/>
            <person name="Heitman J."/>
            <person name="Chen Y."/>
            <person name="Sun S."/>
            <person name="Springer D."/>
            <person name="Dromer F."/>
            <person name="Young S."/>
            <person name="Zeng Q."/>
            <person name="Chapman S."/>
            <person name="Gujja S."/>
            <person name="Saif S."/>
            <person name="Birren B."/>
        </authorList>
    </citation>
    <scope>NUCLEOTIDE SEQUENCE [LARGE SCALE GENOMIC DNA]</scope>
    <source>
        <strain evidence="2 3">ATCC 28783</strain>
    </source>
</reference>
<feature type="compositionally biased region" description="Low complexity" evidence="1">
    <location>
        <begin position="54"/>
        <end position="64"/>
    </location>
</feature>
<evidence type="ECO:0000256" key="1">
    <source>
        <dbReference type="SAM" id="MobiDB-lite"/>
    </source>
</evidence>
<evidence type="ECO:0000313" key="3">
    <source>
        <dbReference type="Proteomes" id="UP000289152"/>
    </source>
</evidence>
<comment type="caution">
    <text evidence="2">The sequence shown here is derived from an EMBL/GenBank/DDBJ whole genome shotgun (WGS) entry which is preliminary data.</text>
</comment>
<gene>
    <name evidence="2" type="ORF">M231_04240</name>
</gene>
<protein>
    <submittedName>
        <fullName evidence="2">Uncharacterized protein</fullName>
    </submittedName>
</protein>
<evidence type="ECO:0000313" key="2">
    <source>
        <dbReference type="EMBL" id="RXK38475.1"/>
    </source>
</evidence>
<dbReference type="VEuPathDB" id="FungiDB:TREMEDRAFT_66137"/>
<name>A0A4Q1BL21_TREME</name>